<protein>
    <recommendedName>
        <fullName evidence="4">Secreted protein</fullName>
    </recommendedName>
</protein>
<gene>
    <name evidence="2" type="ORF">MCOR33_008886</name>
</gene>
<evidence type="ECO:0008006" key="4">
    <source>
        <dbReference type="Google" id="ProtNLM"/>
    </source>
</evidence>
<dbReference type="Proteomes" id="UP001059893">
    <property type="component" value="Unassembled WGS sequence"/>
</dbReference>
<name>A0ABQ8NAG0_PYRGI</name>
<keyword evidence="3" id="KW-1185">Reference proteome</keyword>
<comment type="caution">
    <text evidence="2">The sequence shown here is derived from an EMBL/GenBank/DDBJ whole genome shotgun (WGS) entry which is preliminary data.</text>
</comment>
<evidence type="ECO:0000313" key="3">
    <source>
        <dbReference type="Proteomes" id="UP001059893"/>
    </source>
</evidence>
<evidence type="ECO:0000313" key="2">
    <source>
        <dbReference type="EMBL" id="KAI6293814.1"/>
    </source>
</evidence>
<organism evidence="2 3">
    <name type="scientific">Pyricularia grisea</name>
    <name type="common">Crabgrass-specific blast fungus</name>
    <name type="synonym">Magnaporthe grisea</name>
    <dbReference type="NCBI Taxonomy" id="148305"/>
    <lineage>
        <taxon>Eukaryota</taxon>
        <taxon>Fungi</taxon>
        <taxon>Dikarya</taxon>
        <taxon>Ascomycota</taxon>
        <taxon>Pezizomycotina</taxon>
        <taxon>Sordariomycetes</taxon>
        <taxon>Sordariomycetidae</taxon>
        <taxon>Magnaporthales</taxon>
        <taxon>Pyriculariaceae</taxon>
        <taxon>Pyricularia</taxon>
    </lineage>
</organism>
<accession>A0ABQ8NAG0</accession>
<keyword evidence="1" id="KW-0732">Signal</keyword>
<reference evidence="2" key="1">
    <citation type="submission" date="2021-01" db="EMBL/GenBank/DDBJ databases">
        <title>Deciphering the adaptive evolutionary patterns associated with biogeogrpahic diversity in the finger millet blast pathogen Magnaporthe oryzae in Eastern Africa.</title>
        <authorList>
            <person name="Onyema G."/>
            <person name="Shittu T.A."/>
            <person name="Dodsworth S."/>
            <person name="Devilliers S."/>
            <person name="Muthumeenakshi S."/>
            <person name="Sreenivasaprasad S."/>
        </authorList>
    </citation>
    <scope>NUCLEOTIDE SEQUENCE</scope>
    <source>
        <strain evidence="2">D15/s37</strain>
    </source>
</reference>
<dbReference type="EMBL" id="JABSND010000225">
    <property type="protein sequence ID" value="KAI6293814.1"/>
    <property type="molecule type" value="Genomic_DNA"/>
</dbReference>
<feature type="chain" id="PRO_5046653387" description="Secreted protein" evidence="1">
    <location>
        <begin position="21"/>
        <end position="123"/>
    </location>
</feature>
<evidence type="ECO:0000256" key="1">
    <source>
        <dbReference type="SAM" id="SignalP"/>
    </source>
</evidence>
<feature type="signal peptide" evidence="1">
    <location>
        <begin position="1"/>
        <end position="20"/>
    </location>
</feature>
<proteinExistence type="predicted"/>
<sequence length="123" mass="13397">MHLSAIAATALALLTSPIQAECYTTGERWGDQRSDAYWVVQGMCAPQHVSGYFAPDQTKYQCIDLADGKKGEFWVQWRGQASQVLGDGDCVAGLLNEVNGCDLGGESVHFGWYFRSDPNSGNC</sequence>